<feature type="compositionally biased region" description="Polar residues" evidence="1">
    <location>
        <begin position="88"/>
        <end position="105"/>
    </location>
</feature>
<sequence length="105" mass="11389">MRFDYKSCTIDATAREAGGTFFPTAALCRLRTEGEASSEDRKNLSGGVASFRTPDEAVVFALNWAIGWIDENWASDVRAGSRRPAQGRKSQCTARSTGSKSIVLP</sequence>
<keyword evidence="3" id="KW-1185">Reference proteome</keyword>
<proteinExistence type="predicted"/>
<protein>
    <submittedName>
        <fullName evidence="2">Uncharacterized protein</fullName>
    </submittedName>
</protein>
<evidence type="ECO:0000313" key="2">
    <source>
        <dbReference type="EMBL" id="SAL17659.1"/>
    </source>
</evidence>
<dbReference type="OrthoDB" id="9133485at2"/>
<dbReference type="RefSeq" id="WP_087642782.1">
    <property type="nucleotide sequence ID" value="NZ_FCON02000003.1"/>
</dbReference>
<evidence type="ECO:0000256" key="1">
    <source>
        <dbReference type="SAM" id="MobiDB-lite"/>
    </source>
</evidence>
<dbReference type="EMBL" id="FCON02000003">
    <property type="protein sequence ID" value="SAL17659.1"/>
    <property type="molecule type" value="Genomic_DNA"/>
</dbReference>
<gene>
    <name evidence="2" type="ORF">AWB68_00515</name>
</gene>
<name>A0A158FEA7_9BURK</name>
<dbReference type="AlphaFoldDB" id="A0A158FEA7"/>
<accession>A0A158FEA7</accession>
<reference evidence="2" key="1">
    <citation type="submission" date="2016-01" db="EMBL/GenBank/DDBJ databases">
        <authorList>
            <person name="Peeters C."/>
        </authorList>
    </citation>
    <scope>NUCLEOTIDE SEQUENCE [LARGE SCALE GENOMIC DNA]</scope>
    <source>
        <strain evidence="2">LMG 22940</strain>
    </source>
</reference>
<feature type="region of interest" description="Disordered" evidence="1">
    <location>
        <begin position="79"/>
        <end position="105"/>
    </location>
</feature>
<organism evidence="2 3">
    <name type="scientific">Caballeronia choica</name>
    <dbReference type="NCBI Taxonomy" id="326476"/>
    <lineage>
        <taxon>Bacteria</taxon>
        <taxon>Pseudomonadati</taxon>
        <taxon>Pseudomonadota</taxon>
        <taxon>Betaproteobacteria</taxon>
        <taxon>Burkholderiales</taxon>
        <taxon>Burkholderiaceae</taxon>
        <taxon>Caballeronia</taxon>
    </lineage>
</organism>
<comment type="caution">
    <text evidence="2">The sequence shown here is derived from an EMBL/GenBank/DDBJ whole genome shotgun (WGS) entry which is preliminary data.</text>
</comment>
<dbReference type="Proteomes" id="UP000054770">
    <property type="component" value="Unassembled WGS sequence"/>
</dbReference>
<evidence type="ECO:0000313" key="3">
    <source>
        <dbReference type="Proteomes" id="UP000054770"/>
    </source>
</evidence>